<evidence type="ECO:0000313" key="3">
    <source>
        <dbReference type="Proteomes" id="UP000502823"/>
    </source>
</evidence>
<gene>
    <name evidence="2" type="ORF">Cfor_09481</name>
</gene>
<dbReference type="EMBL" id="BLKM01006823">
    <property type="protein sequence ID" value="GFG29006.1"/>
    <property type="molecule type" value="Genomic_DNA"/>
</dbReference>
<dbReference type="Proteomes" id="UP000502823">
    <property type="component" value="Unassembled WGS sequence"/>
</dbReference>
<evidence type="ECO:0008006" key="4">
    <source>
        <dbReference type="Google" id="ProtNLM"/>
    </source>
</evidence>
<reference evidence="3" key="1">
    <citation type="submission" date="2020-01" db="EMBL/GenBank/DDBJ databases">
        <title>Draft genome sequence of the Termite Coptotermes fromosanus.</title>
        <authorList>
            <person name="Itakura S."/>
            <person name="Yosikawa Y."/>
            <person name="Umezawa K."/>
        </authorList>
    </citation>
    <scope>NUCLEOTIDE SEQUENCE [LARGE SCALE GENOMIC DNA]</scope>
</reference>
<proteinExistence type="predicted"/>
<keyword evidence="3" id="KW-1185">Reference proteome</keyword>
<comment type="caution">
    <text evidence="2">The sequence shown here is derived from an EMBL/GenBank/DDBJ whole genome shotgun (WGS) entry which is preliminary data.</text>
</comment>
<accession>A0A6L2P9M2</accession>
<dbReference type="PANTHER" id="PTHR17611:SF3">
    <property type="entry name" value="DNA SEGMENT, CHR 5, ERATO DOI 579, EXPRESSED"/>
    <property type="match status" value="1"/>
</dbReference>
<dbReference type="Pfam" id="PF15376">
    <property type="entry name" value="DUF4603"/>
    <property type="match status" value="1"/>
</dbReference>
<dbReference type="InParanoid" id="A0A6L2P9M2"/>
<sequence>MQFKESAGNGFWCELFHRLARRTAYNSLDQSSMKYPQLVSMPSAVQDWLDEQLEARGIDAVVYTRYILSLLQRDTLDLPDDFLAFSSNKVREVGRRGRKRGRNREEYWDVWDCEQLKRSAAVECLMSASDQKCGIEKLVDELCAKLKEIQSEGEKSAHLEFPSEAVPSKQSHVPSPQDQVQKYYAAFPPLNSKFADSSSSLITLIPEPGSAWNSKKVLANSFGKNKPCYTSLQETSSSEEKLVGTTGGGEENKENRGENNSLWKELARESMKCGNQAKENAKGNKEAVFGFVWNMAGEWNGSYADVYSGGGCGRSGSDLLRIFHCNRQNKGNGAGEGVMPEKQLQAHRESDCENGVCRRLYERQTGVGNWAFSGSVDSKEEELQNACTTGGDDTACSTSPGQSAEDQNLAQLIAKFDHSIEALWSPDEAASPGNFSSEENLECNQELPLDFQQLLSSPNKEHLTVELYNLNSKRNQNILPTNNSFIQCGTNITSSIWSDQPSMENSIEQDDFGMDYTQYEQQNTSDHFGDSKVEFADVSYNEVEMIGDKCTLLVPGEGKIVGNKFRSEEQLKANKCEEKDQSNSLFKNSEILEIGTCRDLPVSEEKCKATWNKYDNFSSFFTSLPWAVNGTVADITQGAQSEKVCRVTSSGTHGTYSHFGSIFPSDYDNMSNSIQSHTDVLNDSLITLNHNKEDSSFTEVIPKHNSLCGLLAGRVDSGTVQEKKESISAEQVCHVDTKDVGISKGGKLDVEREEEDLLTSTRTHFRPIHMESMESHLSIHANNSNNVGCYADGTTFVIPTSLEEVAFKRSESGTLYLEAEADAGLHTPNRYMEYKEKEPYGCHYRYEERSQGVGENSREFIPKFRVRQNEKWCQTEEEGDMLQSDEEVDTKRIRQGNNSAGDPEDFYFPDDDHFAEKIINSLDDSYENTTEVENRKSFSTHHLEKDIYMSHKSSVLKHNSCLQRENKISSSLGSVSSNGVEPKIPNNSSCQCGSNGCHLQMWKTAWPKLSQVPGQRVWESTESGGPQSWYDIWKMSPGPSAHLCQCDVFPHVGVVVQQSLLGKESDCGSTDTRSLQYSRLREELTMEGEQLLSDLSYMQHLYQGLDWQDDAAEAEESVPDWGPEREETGGDQKLRYLSPAEDPTQEMMMYAEDAGCTDIVPACQSLVKQRKSVDDLDTSYSAITSPRTALLSTDLEEEWKHNERPLNAMAIQKDRKRFWADSSCLKGIACPFLHGSAQALRPVTL</sequence>
<dbReference type="InterPro" id="IPR027871">
    <property type="entry name" value="DUF4603"/>
</dbReference>
<evidence type="ECO:0000256" key="1">
    <source>
        <dbReference type="SAM" id="MobiDB-lite"/>
    </source>
</evidence>
<feature type="region of interest" description="Disordered" evidence="1">
    <location>
        <begin position="234"/>
        <end position="259"/>
    </location>
</feature>
<dbReference type="PANTHER" id="PTHR17611">
    <property type="entry name" value="DNA SEGMENT, CHR 5, ERATO DOI 579, EXPRESSED"/>
    <property type="match status" value="1"/>
</dbReference>
<organism evidence="2 3">
    <name type="scientific">Coptotermes formosanus</name>
    <name type="common">Formosan subterranean termite</name>
    <dbReference type="NCBI Taxonomy" id="36987"/>
    <lineage>
        <taxon>Eukaryota</taxon>
        <taxon>Metazoa</taxon>
        <taxon>Ecdysozoa</taxon>
        <taxon>Arthropoda</taxon>
        <taxon>Hexapoda</taxon>
        <taxon>Insecta</taxon>
        <taxon>Pterygota</taxon>
        <taxon>Neoptera</taxon>
        <taxon>Polyneoptera</taxon>
        <taxon>Dictyoptera</taxon>
        <taxon>Blattodea</taxon>
        <taxon>Blattoidea</taxon>
        <taxon>Termitoidae</taxon>
        <taxon>Rhinotermitidae</taxon>
        <taxon>Coptotermes</taxon>
    </lineage>
</organism>
<dbReference type="OrthoDB" id="3247158at2759"/>
<protein>
    <recommendedName>
        <fullName evidence="4">C3H1-type domain-containing protein</fullName>
    </recommendedName>
</protein>
<dbReference type="AlphaFoldDB" id="A0A6L2P9M2"/>
<evidence type="ECO:0000313" key="2">
    <source>
        <dbReference type="EMBL" id="GFG29006.1"/>
    </source>
</evidence>
<name>A0A6L2P9M2_COPFO</name>
<feature type="region of interest" description="Disordered" evidence="1">
    <location>
        <begin position="155"/>
        <end position="175"/>
    </location>
</feature>